<evidence type="ECO:0000313" key="1">
    <source>
        <dbReference type="EMBL" id="GFJ79541.1"/>
    </source>
</evidence>
<comment type="caution">
    <text evidence="1">The sequence shown here is derived from an EMBL/GenBank/DDBJ whole genome shotgun (WGS) entry which is preliminary data.</text>
</comment>
<proteinExistence type="predicted"/>
<reference evidence="1 2" key="2">
    <citation type="submission" date="2020-03" db="EMBL/GenBank/DDBJ databases">
        <authorList>
            <person name="Ichikawa N."/>
            <person name="Kimura A."/>
            <person name="Kitahashi Y."/>
            <person name="Uohara A."/>
        </authorList>
    </citation>
    <scope>NUCLEOTIDE SEQUENCE [LARGE SCALE GENOMIC DNA]</scope>
    <source>
        <strain evidence="1 2">NBRC 108639</strain>
    </source>
</reference>
<dbReference type="RefSeq" id="WP_173057064.1">
    <property type="nucleotide sequence ID" value="NZ_BAABGO010000001.1"/>
</dbReference>
<gene>
    <name evidence="1" type="ORF">Phou_037210</name>
</gene>
<keyword evidence="2" id="KW-1185">Reference proteome</keyword>
<dbReference type="Proteomes" id="UP000482800">
    <property type="component" value="Unassembled WGS sequence"/>
</dbReference>
<name>A0A6V8KAQ6_9ACTN</name>
<reference evidence="1 2" key="1">
    <citation type="submission" date="2020-03" db="EMBL/GenBank/DDBJ databases">
        <title>Whole genome shotgun sequence of Phytohabitans houttuyneae NBRC 108639.</title>
        <authorList>
            <person name="Komaki H."/>
            <person name="Tamura T."/>
        </authorList>
    </citation>
    <scope>NUCLEOTIDE SEQUENCE [LARGE SCALE GENOMIC DNA]</scope>
    <source>
        <strain evidence="1 2">NBRC 108639</strain>
    </source>
</reference>
<dbReference type="EMBL" id="BLPF01000001">
    <property type="protein sequence ID" value="GFJ79541.1"/>
    <property type="molecule type" value="Genomic_DNA"/>
</dbReference>
<evidence type="ECO:0000313" key="2">
    <source>
        <dbReference type="Proteomes" id="UP000482800"/>
    </source>
</evidence>
<accession>A0A6V8KAQ6</accession>
<dbReference type="AlphaFoldDB" id="A0A6V8KAQ6"/>
<protein>
    <submittedName>
        <fullName evidence="1">Uncharacterized protein</fullName>
    </submittedName>
</protein>
<organism evidence="1 2">
    <name type="scientific">Phytohabitans houttuyneae</name>
    <dbReference type="NCBI Taxonomy" id="1076126"/>
    <lineage>
        <taxon>Bacteria</taxon>
        <taxon>Bacillati</taxon>
        <taxon>Actinomycetota</taxon>
        <taxon>Actinomycetes</taxon>
        <taxon>Micromonosporales</taxon>
        <taxon>Micromonosporaceae</taxon>
    </lineage>
</organism>
<sequence length="188" mass="20490">MSEYAFSTDDAAAVAAYREAVDAERAAARKAVDAAVQLGKNKGALIVYGIWDLPNRVVGLAADDPTDPPEGWRYVKTRDRLEPARGAAGQAARDWLATHQPVDVRAVLRQHGLPRNSRSEAELSGRYRLSVPIVFEHGGVLWAKYTGHLGGVEGECTWTPRKLSEFYAAKEAHEAPDRIAELIEQAGA</sequence>